<dbReference type="RefSeq" id="WP_378284650.1">
    <property type="nucleotide sequence ID" value="NZ_JBHSON010000037.1"/>
</dbReference>
<evidence type="ECO:0000313" key="2">
    <source>
        <dbReference type="EMBL" id="MFC5748949.1"/>
    </source>
</evidence>
<name>A0ABW1A4R3_9ACTN</name>
<keyword evidence="3" id="KW-1185">Reference proteome</keyword>
<reference evidence="3" key="1">
    <citation type="journal article" date="2019" name="Int. J. Syst. Evol. Microbiol.">
        <title>The Global Catalogue of Microorganisms (GCM) 10K type strain sequencing project: providing services to taxonomists for standard genome sequencing and annotation.</title>
        <authorList>
            <consortium name="The Broad Institute Genomics Platform"/>
            <consortium name="The Broad Institute Genome Sequencing Center for Infectious Disease"/>
            <person name="Wu L."/>
            <person name="Ma J."/>
        </authorList>
    </citation>
    <scope>NUCLEOTIDE SEQUENCE [LARGE SCALE GENOMIC DNA]</scope>
    <source>
        <strain evidence="3">KCTC 42087</strain>
    </source>
</reference>
<sequence>MGGRLGAYRRPLAAVLAALGTGFTLLALQPRPVDGSPILVAARDLPGGTTLRAGDLRPATVPSSAVPAGVLRAPATGGVLAGPMRRGEPLTDVRLISPGLLGGYGPGTVAAPVRIADAGSVRLLRRGDRVDVLAPPDTDGFGADSHSRGPLRARLVVASAPVVAIPGGQVGTGGNGALVVLAADRSQAAALAGAGPHLALTITKP</sequence>
<feature type="domain" description="SAF" evidence="1">
    <location>
        <begin position="36"/>
        <end position="96"/>
    </location>
</feature>
<dbReference type="SMART" id="SM00858">
    <property type="entry name" value="SAF"/>
    <property type="match status" value="1"/>
</dbReference>
<comment type="caution">
    <text evidence="2">The sequence shown here is derived from an EMBL/GenBank/DDBJ whole genome shotgun (WGS) entry which is preliminary data.</text>
</comment>
<dbReference type="EMBL" id="JBHSON010000037">
    <property type="protein sequence ID" value="MFC5748949.1"/>
    <property type="molecule type" value="Genomic_DNA"/>
</dbReference>
<dbReference type="CDD" id="cd11614">
    <property type="entry name" value="SAF_CpaB_FlgA_like"/>
    <property type="match status" value="1"/>
</dbReference>
<dbReference type="Pfam" id="PF08666">
    <property type="entry name" value="SAF"/>
    <property type="match status" value="1"/>
</dbReference>
<dbReference type="InterPro" id="IPR013974">
    <property type="entry name" value="SAF"/>
</dbReference>
<evidence type="ECO:0000313" key="3">
    <source>
        <dbReference type="Proteomes" id="UP001596074"/>
    </source>
</evidence>
<gene>
    <name evidence="2" type="ORF">ACFPZN_25315</name>
</gene>
<protein>
    <submittedName>
        <fullName evidence="2">SAF domain-containing protein</fullName>
    </submittedName>
</protein>
<accession>A0ABW1A4R3</accession>
<proteinExistence type="predicted"/>
<organism evidence="2 3">
    <name type="scientific">Actinomadura rugatobispora</name>
    <dbReference type="NCBI Taxonomy" id="1994"/>
    <lineage>
        <taxon>Bacteria</taxon>
        <taxon>Bacillati</taxon>
        <taxon>Actinomycetota</taxon>
        <taxon>Actinomycetes</taxon>
        <taxon>Streptosporangiales</taxon>
        <taxon>Thermomonosporaceae</taxon>
        <taxon>Actinomadura</taxon>
    </lineage>
</organism>
<evidence type="ECO:0000259" key="1">
    <source>
        <dbReference type="SMART" id="SM00858"/>
    </source>
</evidence>
<dbReference type="Proteomes" id="UP001596074">
    <property type="component" value="Unassembled WGS sequence"/>
</dbReference>